<comment type="similarity">
    <text evidence="2">Belongs to the UPF0437 family.</text>
</comment>
<feature type="coiled-coil region" evidence="3">
    <location>
        <begin position="4"/>
        <end position="31"/>
    </location>
</feature>
<dbReference type="EMBL" id="CP008956">
    <property type="protein sequence ID" value="QJQ01162.1"/>
    <property type="molecule type" value="Genomic_DNA"/>
</dbReference>
<dbReference type="InterPro" id="IPR007774">
    <property type="entry name" value="Put_N_fixation"/>
</dbReference>
<keyword evidence="3" id="KW-0175">Coiled coil</keyword>
<evidence type="ECO:0000256" key="1">
    <source>
        <dbReference type="ARBA" id="ARBA00023231"/>
    </source>
</evidence>
<keyword evidence="1" id="KW-0535">Nitrogen fixation</keyword>
<organism evidence="4 5">
    <name type="scientific">Herbaspirillum rubrisubalbicans Os34</name>
    <dbReference type="NCBI Taxonomy" id="1235827"/>
    <lineage>
        <taxon>Bacteria</taxon>
        <taxon>Pseudomonadati</taxon>
        <taxon>Pseudomonadota</taxon>
        <taxon>Betaproteobacteria</taxon>
        <taxon>Burkholderiales</taxon>
        <taxon>Oxalobacteraceae</taxon>
        <taxon>Herbaspirillum</taxon>
    </lineage>
</organism>
<dbReference type="PIRSF" id="PIRSF037676">
    <property type="entry name" value="DUF683"/>
    <property type="match status" value="1"/>
</dbReference>
<dbReference type="Gene3D" id="1.10.287.660">
    <property type="entry name" value="Helix hairpin bin"/>
    <property type="match status" value="1"/>
</dbReference>
<proteinExistence type="inferred from homology"/>
<evidence type="ECO:0000256" key="3">
    <source>
        <dbReference type="SAM" id="Coils"/>
    </source>
</evidence>
<protein>
    <submittedName>
        <fullName evidence="4">Uncharacterized protein</fullName>
    </submittedName>
</protein>
<evidence type="ECO:0000313" key="4">
    <source>
        <dbReference type="EMBL" id="QJQ01162.1"/>
    </source>
</evidence>
<sequence>MQDREALKAQVKKLNQQATALKMDLHDLSEDLPTGWEKILEVAQKAYDAHAALAQARRALEDEKERQP</sequence>
<dbReference type="AlphaFoldDB" id="A0A6M3ZUG1"/>
<dbReference type="Proteomes" id="UP000501648">
    <property type="component" value="Chromosome"/>
</dbReference>
<dbReference type="RefSeq" id="WP_013234814.1">
    <property type="nucleotide sequence ID" value="NZ_CP008956.1"/>
</dbReference>
<accession>A0A6M3ZUG1</accession>
<name>A0A6M3ZUG1_9BURK</name>
<dbReference type="Pfam" id="PF05082">
    <property type="entry name" value="Rop-like"/>
    <property type="match status" value="1"/>
</dbReference>
<gene>
    <name evidence="4" type="ORF">C798_13235</name>
</gene>
<reference evidence="4 5" key="1">
    <citation type="journal article" date="2012" name="J. Bacteriol.">
        <title>Genome sequence of the pathogenic Herbaspirillum seropedicae strain Os34, isolated from rice roots.</title>
        <authorList>
            <person name="Ye W."/>
            <person name="Ye S."/>
            <person name="Liu J."/>
            <person name="Chang S."/>
            <person name="Chen M."/>
            <person name="Zhu B."/>
            <person name="Guo L."/>
            <person name="An Q."/>
        </authorList>
    </citation>
    <scope>NUCLEOTIDE SEQUENCE [LARGE SCALE GENOMIC DNA]</scope>
    <source>
        <strain evidence="4 5">Os34</strain>
    </source>
</reference>
<evidence type="ECO:0000256" key="2">
    <source>
        <dbReference type="ARBA" id="ARBA00044954"/>
    </source>
</evidence>
<evidence type="ECO:0000313" key="5">
    <source>
        <dbReference type="Proteomes" id="UP000501648"/>
    </source>
</evidence>
<dbReference type="InterPro" id="IPR029012">
    <property type="entry name" value="Helix_hairpin_bin_sf"/>
</dbReference>